<dbReference type="EMBL" id="BONZ01000055">
    <property type="protein sequence ID" value="GIH17425.1"/>
    <property type="molecule type" value="Genomic_DNA"/>
</dbReference>
<dbReference type="GO" id="GO:0003677">
    <property type="term" value="F:DNA binding"/>
    <property type="evidence" value="ECO:0007669"/>
    <property type="project" value="UniProtKB-KW"/>
</dbReference>
<dbReference type="Proteomes" id="UP000642748">
    <property type="component" value="Unassembled WGS sequence"/>
</dbReference>
<evidence type="ECO:0000313" key="5">
    <source>
        <dbReference type="EMBL" id="GIH17425.1"/>
    </source>
</evidence>
<dbReference type="InterPro" id="IPR036388">
    <property type="entry name" value="WH-like_DNA-bd_sf"/>
</dbReference>
<sequence>MTESTPELVAAARLRNLPTRLLSLAAMHSDRRVNEALGRVDARKWHYAVLATLDEFGAASQAELSDRTRIYRSDLVAVINELTDRGFVERAADPSDRRRNVVTLTRQGRRQLLKLDKLLAELGDEVLAPLTEAEREQFTRLLTVLLRYHDQGM</sequence>
<evidence type="ECO:0000256" key="3">
    <source>
        <dbReference type="ARBA" id="ARBA00023163"/>
    </source>
</evidence>
<dbReference type="Gene3D" id="1.10.10.10">
    <property type="entry name" value="Winged helix-like DNA-binding domain superfamily/Winged helix DNA-binding domain"/>
    <property type="match status" value="1"/>
</dbReference>
<accession>A0A8J3VSS2</accession>
<organism evidence="5 6">
    <name type="scientific">Rugosimonospora africana</name>
    <dbReference type="NCBI Taxonomy" id="556532"/>
    <lineage>
        <taxon>Bacteria</taxon>
        <taxon>Bacillati</taxon>
        <taxon>Actinomycetota</taxon>
        <taxon>Actinomycetes</taxon>
        <taxon>Micromonosporales</taxon>
        <taxon>Micromonosporaceae</taxon>
        <taxon>Rugosimonospora</taxon>
    </lineage>
</organism>
<gene>
    <name evidence="5" type="ORF">Raf01_55970</name>
</gene>
<feature type="domain" description="HTH marR-type" evidence="4">
    <location>
        <begin position="15"/>
        <end position="147"/>
    </location>
</feature>
<dbReference type="PANTHER" id="PTHR42756">
    <property type="entry name" value="TRANSCRIPTIONAL REGULATOR, MARR"/>
    <property type="match status" value="1"/>
</dbReference>
<dbReference type="SMART" id="SM00347">
    <property type="entry name" value="HTH_MARR"/>
    <property type="match status" value="1"/>
</dbReference>
<dbReference type="GO" id="GO:0003700">
    <property type="term" value="F:DNA-binding transcription factor activity"/>
    <property type="evidence" value="ECO:0007669"/>
    <property type="project" value="InterPro"/>
</dbReference>
<comment type="caution">
    <text evidence="5">The sequence shown here is derived from an EMBL/GenBank/DDBJ whole genome shotgun (WGS) entry which is preliminary data.</text>
</comment>
<dbReference type="PANTHER" id="PTHR42756:SF1">
    <property type="entry name" value="TRANSCRIPTIONAL REPRESSOR OF EMRAB OPERON"/>
    <property type="match status" value="1"/>
</dbReference>
<reference evidence="5" key="1">
    <citation type="submission" date="2021-01" db="EMBL/GenBank/DDBJ databases">
        <title>Whole genome shotgun sequence of Rugosimonospora africana NBRC 104875.</title>
        <authorList>
            <person name="Komaki H."/>
            <person name="Tamura T."/>
        </authorList>
    </citation>
    <scope>NUCLEOTIDE SEQUENCE</scope>
    <source>
        <strain evidence="5">NBRC 104875</strain>
    </source>
</reference>
<dbReference type="Pfam" id="PF12802">
    <property type="entry name" value="MarR_2"/>
    <property type="match status" value="1"/>
</dbReference>
<dbReference type="SUPFAM" id="SSF46785">
    <property type="entry name" value="Winged helix' DNA-binding domain"/>
    <property type="match status" value="1"/>
</dbReference>
<dbReference type="AlphaFoldDB" id="A0A8J3VSS2"/>
<dbReference type="PRINTS" id="PR00598">
    <property type="entry name" value="HTHMARR"/>
</dbReference>
<name>A0A8J3VSS2_9ACTN</name>
<dbReference type="PROSITE" id="PS50995">
    <property type="entry name" value="HTH_MARR_2"/>
    <property type="match status" value="1"/>
</dbReference>
<protein>
    <recommendedName>
        <fullName evidence="4">HTH marR-type domain-containing protein</fullName>
    </recommendedName>
</protein>
<evidence type="ECO:0000313" key="6">
    <source>
        <dbReference type="Proteomes" id="UP000642748"/>
    </source>
</evidence>
<evidence type="ECO:0000256" key="2">
    <source>
        <dbReference type="ARBA" id="ARBA00023125"/>
    </source>
</evidence>
<keyword evidence="6" id="KW-1185">Reference proteome</keyword>
<evidence type="ECO:0000256" key="1">
    <source>
        <dbReference type="ARBA" id="ARBA00023015"/>
    </source>
</evidence>
<keyword evidence="1" id="KW-0805">Transcription regulation</keyword>
<dbReference type="InterPro" id="IPR036390">
    <property type="entry name" value="WH_DNA-bd_sf"/>
</dbReference>
<proteinExistence type="predicted"/>
<keyword evidence="2" id="KW-0238">DNA-binding</keyword>
<evidence type="ECO:0000259" key="4">
    <source>
        <dbReference type="PROSITE" id="PS50995"/>
    </source>
</evidence>
<dbReference type="InterPro" id="IPR000835">
    <property type="entry name" value="HTH_MarR-typ"/>
</dbReference>
<keyword evidence="3" id="KW-0804">Transcription</keyword>
<dbReference type="RefSeq" id="WP_239133968.1">
    <property type="nucleotide sequence ID" value="NZ_BONZ01000055.1"/>
</dbReference>